<keyword evidence="1" id="KW-1133">Transmembrane helix</keyword>
<evidence type="ECO:0008006" key="4">
    <source>
        <dbReference type="Google" id="ProtNLM"/>
    </source>
</evidence>
<proteinExistence type="predicted"/>
<feature type="transmembrane region" description="Helical" evidence="1">
    <location>
        <begin position="146"/>
        <end position="165"/>
    </location>
</feature>
<dbReference type="NCBIfam" id="NF041646">
    <property type="entry name" value="VC0807_fam"/>
    <property type="match status" value="1"/>
</dbReference>
<evidence type="ECO:0000313" key="2">
    <source>
        <dbReference type="EMBL" id="GAA3529675.1"/>
    </source>
</evidence>
<protein>
    <recommendedName>
        <fullName evidence="4">Intracellular septation protein A</fullName>
    </recommendedName>
</protein>
<evidence type="ECO:0000313" key="3">
    <source>
        <dbReference type="Proteomes" id="UP001500689"/>
    </source>
</evidence>
<feature type="transmembrane region" description="Helical" evidence="1">
    <location>
        <begin position="177"/>
        <end position="195"/>
    </location>
</feature>
<feature type="transmembrane region" description="Helical" evidence="1">
    <location>
        <begin position="60"/>
        <end position="80"/>
    </location>
</feature>
<organism evidence="2 3">
    <name type="scientific">Amycolatopsis ultiminotia</name>
    <dbReference type="NCBI Taxonomy" id="543629"/>
    <lineage>
        <taxon>Bacteria</taxon>
        <taxon>Bacillati</taxon>
        <taxon>Actinomycetota</taxon>
        <taxon>Actinomycetes</taxon>
        <taxon>Pseudonocardiales</taxon>
        <taxon>Pseudonocardiaceae</taxon>
        <taxon>Amycolatopsis</taxon>
    </lineage>
</organism>
<dbReference type="EMBL" id="BAAAZN010000002">
    <property type="protein sequence ID" value="GAA3529675.1"/>
    <property type="molecule type" value="Genomic_DNA"/>
</dbReference>
<dbReference type="RefSeq" id="WP_344855913.1">
    <property type="nucleotide sequence ID" value="NZ_BAAAZN010000002.1"/>
</dbReference>
<sequence>MTPKMRAALPLLLDLVVPIGGYFLLSKVFGVDEFWALAISGTATGIGTVVNTVRARRIDAFGLLVLIELALSLALLALTVDPRIILLKPGFLIGVAGIYALVTCFVGKPLAYESGKPFATKGNPAMLSAYERAWDRSARLRKTIRSVTVVWALAFLADAVLRTIIVYSYRRQEIDQSFLLSQAPLIVLLVLAILYTRARMRPLRPIIEAHLDPATR</sequence>
<name>A0ABP6V9Z2_9PSEU</name>
<evidence type="ECO:0000256" key="1">
    <source>
        <dbReference type="SAM" id="Phobius"/>
    </source>
</evidence>
<feature type="transmembrane region" description="Helical" evidence="1">
    <location>
        <begin position="86"/>
        <end position="106"/>
    </location>
</feature>
<dbReference type="Proteomes" id="UP001500689">
    <property type="component" value="Unassembled WGS sequence"/>
</dbReference>
<reference evidence="3" key="1">
    <citation type="journal article" date="2019" name="Int. J. Syst. Evol. Microbiol.">
        <title>The Global Catalogue of Microorganisms (GCM) 10K type strain sequencing project: providing services to taxonomists for standard genome sequencing and annotation.</title>
        <authorList>
            <consortium name="The Broad Institute Genomics Platform"/>
            <consortium name="The Broad Institute Genome Sequencing Center for Infectious Disease"/>
            <person name="Wu L."/>
            <person name="Ma J."/>
        </authorList>
    </citation>
    <scope>NUCLEOTIDE SEQUENCE [LARGE SCALE GENOMIC DNA]</scope>
    <source>
        <strain evidence="3">JCM 16898</strain>
    </source>
</reference>
<accession>A0ABP6V9Z2</accession>
<keyword evidence="3" id="KW-1185">Reference proteome</keyword>
<feature type="transmembrane region" description="Helical" evidence="1">
    <location>
        <begin position="7"/>
        <end position="28"/>
    </location>
</feature>
<keyword evidence="1" id="KW-0812">Transmembrane</keyword>
<keyword evidence="1" id="KW-0472">Membrane</keyword>
<comment type="caution">
    <text evidence="2">The sequence shown here is derived from an EMBL/GenBank/DDBJ whole genome shotgun (WGS) entry which is preliminary data.</text>
</comment>
<gene>
    <name evidence="2" type="ORF">GCM10022222_10770</name>
</gene>
<feature type="transmembrane region" description="Helical" evidence="1">
    <location>
        <begin position="34"/>
        <end position="53"/>
    </location>
</feature>